<keyword evidence="2" id="KW-0378">Hydrolase</keyword>
<dbReference type="Proteomes" id="UP000318733">
    <property type="component" value="Unassembled WGS sequence"/>
</dbReference>
<evidence type="ECO:0000313" key="2">
    <source>
        <dbReference type="EMBL" id="TSJ40368.1"/>
    </source>
</evidence>
<accession>A0A556MKD0</accession>
<dbReference type="PANTHER" id="PTHR30383">
    <property type="entry name" value="THIOESTERASE 1/PROTEASE 1/LYSOPHOSPHOLIPASE L1"/>
    <property type="match status" value="1"/>
</dbReference>
<protein>
    <submittedName>
        <fullName evidence="2">SGNH/GDSL hydrolase family protein</fullName>
    </submittedName>
</protein>
<dbReference type="InterPro" id="IPR036514">
    <property type="entry name" value="SGNH_hydro_sf"/>
</dbReference>
<dbReference type="GO" id="GO:0004553">
    <property type="term" value="F:hydrolase activity, hydrolyzing O-glycosyl compounds"/>
    <property type="evidence" value="ECO:0007669"/>
    <property type="project" value="UniProtKB-ARBA"/>
</dbReference>
<dbReference type="CDD" id="cd00229">
    <property type="entry name" value="SGNH_hydrolase"/>
    <property type="match status" value="1"/>
</dbReference>
<gene>
    <name evidence="2" type="ORF">FO440_11455</name>
</gene>
<dbReference type="GO" id="GO:0004622">
    <property type="term" value="F:phosphatidylcholine lysophospholipase activity"/>
    <property type="evidence" value="ECO:0007669"/>
    <property type="project" value="TreeGrafter"/>
</dbReference>
<reference evidence="2 3" key="1">
    <citation type="submission" date="2019-07" db="EMBL/GenBank/DDBJ databases">
        <authorList>
            <person name="Huq M.A."/>
        </authorList>
    </citation>
    <scope>NUCLEOTIDE SEQUENCE [LARGE SCALE GENOMIC DNA]</scope>
    <source>
        <strain evidence="2 3">MAH-19</strain>
    </source>
</reference>
<dbReference type="SUPFAM" id="SSF52266">
    <property type="entry name" value="SGNH hydrolase"/>
    <property type="match status" value="1"/>
</dbReference>
<name>A0A556MKD0_9SPHI</name>
<organism evidence="2 3">
    <name type="scientific">Mucilaginibacter corticis</name>
    <dbReference type="NCBI Taxonomy" id="2597670"/>
    <lineage>
        <taxon>Bacteria</taxon>
        <taxon>Pseudomonadati</taxon>
        <taxon>Bacteroidota</taxon>
        <taxon>Sphingobacteriia</taxon>
        <taxon>Sphingobacteriales</taxon>
        <taxon>Sphingobacteriaceae</taxon>
        <taxon>Mucilaginibacter</taxon>
    </lineage>
</organism>
<dbReference type="OrthoDB" id="857489at2"/>
<comment type="caution">
    <text evidence="2">The sequence shown here is derived from an EMBL/GenBank/DDBJ whole genome shotgun (WGS) entry which is preliminary data.</text>
</comment>
<dbReference type="Pfam" id="PF13472">
    <property type="entry name" value="Lipase_GDSL_2"/>
    <property type="match status" value="1"/>
</dbReference>
<feature type="domain" description="SGNH hydrolase-type esterase" evidence="1">
    <location>
        <begin position="45"/>
        <end position="215"/>
    </location>
</feature>
<evidence type="ECO:0000313" key="3">
    <source>
        <dbReference type="Proteomes" id="UP000318733"/>
    </source>
</evidence>
<dbReference type="Gene3D" id="2.60.120.200">
    <property type="match status" value="1"/>
</dbReference>
<evidence type="ECO:0000259" key="1">
    <source>
        <dbReference type="Pfam" id="PF13472"/>
    </source>
</evidence>
<sequence length="429" mass="47870">MKSRTIIALGLYFALCCGFIVELKSHGKPYPVINPSLDTLKIVYFGSSVPYGIGAKNNFGYTQMFSRLLQQRADNGTGKAWKTVNKSVGGDNTVRLLARWQRDLVPQKAKYVVYALSLGNEGIHEHGKPMYEQFKTNMTKLITMARDSGYVPIVTNCYTRTDFTEADYYYVKQLNLWINDLDVPSVNLLGAIDDGTGKWVTQYRFNDAHPNDAGHTEMSYTIVPSLFDALANGKPEPKLIDASYLSWGGKEKTKLLAFKPDNTLHAFTTCITVKADGEGKLLQLKDSTGKAGDLEISSKGFINYKSANHETITGNTKITDGNWHKIILTHYYARGETDLYCDSTLQGKVTEKLVIKELDLGKPAGKALDAKNWLFYRSGMNITEAKALTENKLLKSSLELYAPLDDKHNATKDVLVNLAQSTNEVKWVK</sequence>
<dbReference type="PANTHER" id="PTHR30383:SF5">
    <property type="entry name" value="SGNH HYDROLASE-TYPE ESTERASE DOMAIN-CONTAINING PROTEIN"/>
    <property type="match status" value="1"/>
</dbReference>
<dbReference type="InterPro" id="IPR013320">
    <property type="entry name" value="ConA-like_dom_sf"/>
</dbReference>
<dbReference type="EMBL" id="VLPK01000002">
    <property type="protein sequence ID" value="TSJ40368.1"/>
    <property type="molecule type" value="Genomic_DNA"/>
</dbReference>
<keyword evidence="3" id="KW-1185">Reference proteome</keyword>
<dbReference type="Gene3D" id="3.40.50.1110">
    <property type="entry name" value="SGNH hydrolase"/>
    <property type="match status" value="1"/>
</dbReference>
<dbReference type="RefSeq" id="WP_144248406.1">
    <property type="nucleotide sequence ID" value="NZ_VLPK01000002.1"/>
</dbReference>
<dbReference type="InterPro" id="IPR051532">
    <property type="entry name" value="Ester_Hydrolysis_Enzymes"/>
</dbReference>
<dbReference type="AlphaFoldDB" id="A0A556MKD0"/>
<dbReference type="InterPro" id="IPR013830">
    <property type="entry name" value="SGNH_hydro"/>
</dbReference>
<proteinExistence type="predicted"/>
<dbReference type="GO" id="GO:0005975">
    <property type="term" value="P:carbohydrate metabolic process"/>
    <property type="evidence" value="ECO:0007669"/>
    <property type="project" value="UniProtKB-ARBA"/>
</dbReference>
<dbReference type="SUPFAM" id="SSF49899">
    <property type="entry name" value="Concanavalin A-like lectins/glucanases"/>
    <property type="match status" value="1"/>
</dbReference>